<dbReference type="Gramene" id="AET2Gv20328100.6">
    <property type="protein sequence ID" value="AET2Gv20328100.6"/>
    <property type="gene ID" value="AET2Gv20328100"/>
</dbReference>
<reference evidence="2" key="3">
    <citation type="journal article" date="2017" name="Nature">
        <title>Genome sequence of the progenitor of the wheat D genome Aegilops tauschii.</title>
        <authorList>
            <person name="Luo M.C."/>
            <person name="Gu Y.Q."/>
            <person name="Puiu D."/>
            <person name="Wang H."/>
            <person name="Twardziok S.O."/>
            <person name="Deal K.R."/>
            <person name="Huo N."/>
            <person name="Zhu T."/>
            <person name="Wang L."/>
            <person name="Wang Y."/>
            <person name="McGuire P.E."/>
            <person name="Liu S."/>
            <person name="Long H."/>
            <person name="Ramasamy R.K."/>
            <person name="Rodriguez J.C."/>
            <person name="Van S.L."/>
            <person name="Yuan L."/>
            <person name="Wang Z."/>
            <person name="Xia Z."/>
            <person name="Xiao L."/>
            <person name="Anderson O.D."/>
            <person name="Ouyang S."/>
            <person name="Liang Y."/>
            <person name="Zimin A.V."/>
            <person name="Pertea G."/>
            <person name="Qi P."/>
            <person name="Bennetzen J.L."/>
            <person name="Dai X."/>
            <person name="Dawson M.W."/>
            <person name="Muller H.G."/>
            <person name="Kugler K."/>
            <person name="Rivarola-Duarte L."/>
            <person name="Spannagl M."/>
            <person name="Mayer K.F.X."/>
            <person name="Lu F.H."/>
            <person name="Bevan M.W."/>
            <person name="Leroy P."/>
            <person name="Li P."/>
            <person name="You F.M."/>
            <person name="Sun Q."/>
            <person name="Liu Z."/>
            <person name="Lyons E."/>
            <person name="Wicker T."/>
            <person name="Salzberg S.L."/>
            <person name="Devos K.M."/>
            <person name="Dvorak J."/>
        </authorList>
    </citation>
    <scope>NUCLEOTIDE SEQUENCE [LARGE SCALE GENOMIC DNA]</scope>
    <source>
        <strain evidence="2">cv. AL8/78</strain>
    </source>
</reference>
<dbReference type="Proteomes" id="UP000015105">
    <property type="component" value="Chromosome 2D"/>
</dbReference>
<proteinExistence type="predicted"/>
<reference evidence="2" key="5">
    <citation type="journal article" date="2021" name="G3 (Bethesda)">
        <title>Aegilops tauschii genome assembly Aet v5.0 features greater sequence contiguity and improved annotation.</title>
        <authorList>
            <person name="Wang L."/>
            <person name="Zhu T."/>
            <person name="Rodriguez J.C."/>
            <person name="Deal K.R."/>
            <person name="Dubcovsky J."/>
            <person name="McGuire P.E."/>
            <person name="Lux T."/>
            <person name="Spannagl M."/>
            <person name="Mayer K.F.X."/>
            <person name="Baldrich P."/>
            <person name="Meyers B.C."/>
            <person name="Huo N."/>
            <person name="Gu Y.Q."/>
            <person name="Zhou H."/>
            <person name="Devos K.M."/>
            <person name="Bennetzen J.L."/>
            <person name="Unver T."/>
            <person name="Budak H."/>
            <person name="Gulick P.J."/>
            <person name="Galiba G."/>
            <person name="Kalapos B."/>
            <person name="Nelson D.R."/>
            <person name="Li P."/>
            <person name="You F.M."/>
            <person name="Luo M.C."/>
            <person name="Dvorak J."/>
        </authorList>
    </citation>
    <scope>NUCLEOTIDE SEQUENCE [LARGE SCALE GENOMIC DNA]</scope>
    <source>
        <strain evidence="2">cv. AL8/78</strain>
    </source>
</reference>
<reference evidence="3" key="2">
    <citation type="journal article" date="2017" name="Nat. Plants">
        <title>The Aegilops tauschii genome reveals multiple impacts of transposons.</title>
        <authorList>
            <person name="Zhao G."/>
            <person name="Zou C."/>
            <person name="Li K."/>
            <person name="Wang K."/>
            <person name="Li T."/>
            <person name="Gao L."/>
            <person name="Zhang X."/>
            <person name="Wang H."/>
            <person name="Yang Z."/>
            <person name="Liu X."/>
            <person name="Jiang W."/>
            <person name="Mao L."/>
            <person name="Kong X."/>
            <person name="Jiao Y."/>
            <person name="Jia J."/>
        </authorList>
    </citation>
    <scope>NUCLEOTIDE SEQUENCE [LARGE SCALE GENOMIC DNA]</scope>
    <source>
        <strain evidence="3">cv. AL8/78</strain>
    </source>
</reference>
<protein>
    <submittedName>
        <fullName evidence="2">Uncharacterized protein</fullName>
    </submittedName>
</protein>
<keyword evidence="3" id="KW-1185">Reference proteome</keyword>
<reference evidence="3" key="1">
    <citation type="journal article" date="2014" name="Science">
        <title>Ancient hybridizations among the ancestral genomes of bread wheat.</title>
        <authorList>
            <consortium name="International Wheat Genome Sequencing Consortium,"/>
            <person name="Marcussen T."/>
            <person name="Sandve S.R."/>
            <person name="Heier L."/>
            <person name="Spannagl M."/>
            <person name="Pfeifer M."/>
            <person name="Jakobsen K.S."/>
            <person name="Wulff B.B."/>
            <person name="Steuernagel B."/>
            <person name="Mayer K.F."/>
            <person name="Olsen O.A."/>
        </authorList>
    </citation>
    <scope>NUCLEOTIDE SEQUENCE [LARGE SCALE GENOMIC DNA]</scope>
    <source>
        <strain evidence="3">cv. AL8/78</strain>
    </source>
</reference>
<feature type="region of interest" description="Disordered" evidence="1">
    <location>
        <begin position="94"/>
        <end position="175"/>
    </location>
</feature>
<organism evidence="2 3">
    <name type="scientific">Aegilops tauschii subsp. strangulata</name>
    <name type="common">Goatgrass</name>
    <dbReference type="NCBI Taxonomy" id="200361"/>
    <lineage>
        <taxon>Eukaryota</taxon>
        <taxon>Viridiplantae</taxon>
        <taxon>Streptophyta</taxon>
        <taxon>Embryophyta</taxon>
        <taxon>Tracheophyta</taxon>
        <taxon>Spermatophyta</taxon>
        <taxon>Magnoliopsida</taxon>
        <taxon>Liliopsida</taxon>
        <taxon>Poales</taxon>
        <taxon>Poaceae</taxon>
        <taxon>BOP clade</taxon>
        <taxon>Pooideae</taxon>
        <taxon>Triticodae</taxon>
        <taxon>Triticeae</taxon>
        <taxon>Triticinae</taxon>
        <taxon>Aegilops</taxon>
    </lineage>
</organism>
<accession>A0A453B0V6</accession>
<feature type="compositionally biased region" description="Basic and acidic residues" evidence="1">
    <location>
        <begin position="102"/>
        <end position="126"/>
    </location>
</feature>
<dbReference type="EnsemblPlants" id="AET2Gv20328100.6">
    <property type="protein sequence ID" value="AET2Gv20328100.6"/>
    <property type="gene ID" value="AET2Gv20328100"/>
</dbReference>
<evidence type="ECO:0000256" key="1">
    <source>
        <dbReference type="SAM" id="MobiDB-lite"/>
    </source>
</evidence>
<reference evidence="2" key="4">
    <citation type="submission" date="2019-03" db="UniProtKB">
        <authorList>
            <consortium name="EnsemblPlants"/>
        </authorList>
    </citation>
    <scope>IDENTIFICATION</scope>
</reference>
<feature type="region of interest" description="Disordered" evidence="1">
    <location>
        <begin position="57"/>
        <end position="79"/>
    </location>
</feature>
<name>A0A453B0V6_AEGTS</name>
<dbReference type="AlphaFoldDB" id="A0A453B0V6"/>
<evidence type="ECO:0000313" key="3">
    <source>
        <dbReference type="Proteomes" id="UP000015105"/>
    </source>
</evidence>
<evidence type="ECO:0000313" key="2">
    <source>
        <dbReference type="EnsemblPlants" id="AET2Gv20328100.6"/>
    </source>
</evidence>
<sequence>MRKLWASKLGTPRPLPCSGYEGKATGTVLDDGPAFGLPAVGRLVRVRSWSSAAGHAVRTALPSRRSGSGALAPAGGTLRERRTCSGAAIGARASLARCRRPPRSEAHAAFPRRLDSTETPEPHRTTIFETTPGRPSSEGEGEDFSHRGGSRGWRWGWPEKSASMGWRPGAAKFHG</sequence>